<proteinExistence type="predicted"/>
<gene>
    <name evidence="1" type="ORF">PBC2_122</name>
</gene>
<evidence type="ECO:0000313" key="1">
    <source>
        <dbReference type="EMBL" id="AKQ08437.1"/>
    </source>
</evidence>
<evidence type="ECO:0000313" key="2">
    <source>
        <dbReference type="Proteomes" id="UP000223102"/>
    </source>
</evidence>
<keyword evidence="2" id="KW-1185">Reference proteome</keyword>
<accession>A0A218KC20</accession>
<name>A0A218KC20_9CAUD</name>
<dbReference type="EMBL" id="KT070867">
    <property type="protein sequence ID" value="AKQ08437.1"/>
    <property type="molecule type" value="Genomic_DNA"/>
</dbReference>
<protein>
    <submittedName>
        <fullName evidence="1">Uncharacterized protein</fullName>
    </submittedName>
</protein>
<reference evidence="1 2" key="1">
    <citation type="submission" date="2015-06" db="EMBL/GenBank/DDBJ databases">
        <title>Complete genome sequence of Bacillus cereus phage PBC2.</title>
        <authorList>
            <person name="Kong M."/>
            <person name="Ryu S."/>
        </authorList>
    </citation>
    <scope>NUCLEOTIDE SEQUENCE [LARGE SCALE GENOMIC DNA]</scope>
</reference>
<dbReference type="Proteomes" id="UP000223102">
    <property type="component" value="Segment"/>
</dbReference>
<organism evidence="1 2">
    <name type="scientific">Bacillus phage PBC2</name>
    <dbReference type="NCBI Taxonomy" id="1675029"/>
    <lineage>
        <taxon>Viruses</taxon>
        <taxon>Duplodnaviria</taxon>
        <taxon>Heunggongvirae</taxon>
        <taxon>Uroviricota</taxon>
        <taxon>Caudoviricetes</taxon>
        <taxon>Andregratiavirinae</taxon>
        <taxon>Haetaevirus</taxon>
        <taxon>Haetaevirus PBC2</taxon>
    </lineage>
</organism>
<sequence>MIRKDQLESIDYLVENYRKDLIRATKLENEANETKLKKIVEEYVHLFAYLNTPSVEDKYVVNAVAEKADIVKAKLKQEGLGTNQIHALYPFGFAKNENKLVEECMHAQARTGRNVVVKCNPVYFDTYFKGTYKASTIGYSGYIGTIAGVSIGTIAGVSIELDENIYSYIIEFAEDKE</sequence>